<dbReference type="SUPFAM" id="SSF53448">
    <property type="entry name" value="Nucleotide-diphospho-sugar transferases"/>
    <property type="match status" value="1"/>
</dbReference>
<dbReference type="GO" id="GO:0016740">
    <property type="term" value="F:transferase activity"/>
    <property type="evidence" value="ECO:0007669"/>
    <property type="project" value="UniProtKB-KW"/>
</dbReference>
<proteinExistence type="predicted"/>
<dbReference type="Proteomes" id="UP000281547">
    <property type="component" value="Unassembled WGS sequence"/>
</dbReference>
<protein>
    <submittedName>
        <fullName evidence="2">Glycosyltransferase</fullName>
    </submittedName>
</protein>
<keyword evidence="2" id="KW-0808">Transferase</keyword>
<evidence type="ECO:0000259" key="1">
    <source>
        <dbReference type="Pfam" id="PF00535"/>
    </source>
</evidence>
<accession>A0A433XKJ3</accession>
<evidence type="ECO:0000313" key="3">
    <source>
        <dbReference type="Proteomes" id="UP000281547"/>
    </source>
</evidence>
<sequence>MPIDARAPAAPISVVMPVRNGARHIAEAVRSALAQGSYLGELIVVDDGSTDETPAILEGLADPRLIVMATDPALGSGVAAARNSGLAAATGEWILFFDADDRLVPGALESLLALAARRPDAVAVYGDYTRIDPDGRPLGRRGLLRARTKPSGDILPRLMAGNFFVNGGIMLIRTETMKALGGFRLGLRHAEDWHAWCRLAATGPIHYGTGLTVLEYRIHPASVTMQKAMALSDFAPALEAIHADPLLMERFDSDTRAALRRDAEAQLRTYIACQAVRARRPADALRLLSEAIGAHPRRAPRILAVSAAAAFGL</sequence>
<dbReference type="GO" id="GO:0044010">
    <property type="term" value="P:single-species biofilm formation"/>
    <property type="evidence" value="ECO:0007669"/>
    <property type="project" value="TreeGrafter"/>
</dbReference>
<name>A0A433XKJ3_9HYPH</name>
<keyword evidence="3" id="KW-1185">Reference proteome</keyword>
<dbReference type="InterPro" id="IPR050834">
    <property type="entry name" value="Glycosyltransf_2"/>
</dbReference>
<dbReference type="RefSeq" id="WP_127186714.1">
    <property type="nucleotide sequence ID" value="NZ_RZNJ01000001.1"/>
</dbReference>
<dbReference type="EMBL" id="RZNJ01000001">
    <property type="protein sequence ID" value="RUT34595.1"/>
    <property type="molecule type" value="Genomic_DNA"/>
</dbReference>
<organism evidence="2 3">
    <name type="scientific">Arsenicitalea aurantiaca</name>
    <dbReference type="NCBI Taxonomy" id="1783274"/>
    <lineage>
        <taxon>Bacteria</taxon>
        <taxon>Pseudomonadati</taxon>
        <taxon>Pseudomonadota</taxon>
        <taxon>Alphaproteobacteria</taxon>
        <taxon>Hyphomicrobiales</taxon>
        <taxon>Devosiaceae</taxon>
        <taxon>Arsenicitalea</taxon>
    </lineage>
</organism>
<evidence type="ECO:0000313" key="2">
    <source>
        <dbReference type="EMBL" id="RUT34595.1"/>
    </source>
</evidence>
<dbReference type="PANTHER" id="PTHR43685:SF2">
    <property type="entry name" value="GLYCOSYLTRANSFERASE 2-LIKE DOMAIN-CONTAINING PROTEIN"/>
    <property type="match status" value="1"/>
</dbReference>
<reference evidence="2 3" key="1">
    <citation type="journal article" date="2016" name="Int. J. Syst. Evol. Microbiol.">
        <title>Arsenicitalea aurantiaca gen. nov., sp. nov., a new member of the family Hyphomicrobiaceae, isolated from high-arsenic sediment.</title>
        <authorList>
            <person name="Mu Y."/>
            <person name="Zhou L."/>
            <person name="Zeng X.C."/>
            <person name="Liu L."/>
            <person name="Pan Y."/>
            <person name="Chen X."/>
            <person name="Wang J."/>
            <person name="Li S."/>
            <person name="Li W.J."/>
            <person name="Wang Y."/>
        </authorList>
    </citation>
    <scope>NUCLEOTIDE SEQUENCE [LARGE SCALE GENOMIC DNA]</scope>
    <source>
        <strain evidence="2 3">42-50</strain>
    </source>
</reference>
<dbReference type="PANTHER" id="PTHR43685">
    <property type="entry name" value="GLYCOSYLTRANSFERASE"/>
    <property type="match status" value="1"/>
</dbReference>
<dbReference type="Gene3D" id="3.90.550.10">
    <property type="entry name" value="Spore Coat Polysaccharide Biosynthesis Protein SpsA, Chain A"/>
    <property type="match status" value="1"/>
</dbReference>
<dbReference type="AlphaFoldDB" id="A0A433XKJ3"/>
<dbReference type="InterPro" id="IPR001173">
    <property type="entry name" value="Glyco_trans_2-like"/>
</dbReference>
<gene>
    <name evidence="2" type="ORF">EMQ25_01120</name>
</gene>
<dbReference type="Pfam" id="PF00535">
    <property type="entry name" value="Glycos_transf_2"/>
    <property type="match status" value="1"/>
</dbReference>
<comment type="caution">
    <text evidence="2">The sequence shown here is derived from an EMBL/GenBank/DDBJ whole genome shotgun (WGS) entry which is preliminary data.</text>
</comment>
<dbReference type="InterPro" id="IPR029044">
    <property type="entry name" value="Nucleotide-diphossugar_trans"/>
</dbReference>
<dbReference type="OrthoDB" id="1676872at2"/>
<feature type="domain" description="Glycosyltransferase 2-like" evidence="1">
    <location>
        <begin position="13"/>
        <end position="170"/>
    </location>
</feature>